<dbReference type="Pfam" id="PF02623">
    <property type="entry name" value="FliW"/>
    <property type="match status" value="1"/>
</dbReference>
<keyword evidence="6" id="KW-1185">Reference proteome</keyword>
<dbReference type="HAMAP" id="MF_01185">
    <property type="entry name" value="FliW"/>
    <property type="match status" value="1"/>
</dbReference>
<reference evidence="5 6" key="1">
    <citation type="submission" date="2024-02" db="EMBL/GenBank/DDBJ databases">
        <title>Seven novel Bacillus-like species.</title>
        <authorList>
            <person name="Liu G."/>
        </authorList>
    </citation>
    <scope>NUCLEOTIDE SEQUENCE [LARGE SCALE GENOMIC DNA]</scope>
    <source>
        <strain evidence="5 6">FJAT-53654</strain>
    </source>
</reference>
<evidence type="ECO:0000256" key="2">
    <source>
        <dbReference type="ARBA" id="ARBA00022795"/>
    </source>
</evidence>
<keyword evidence="5" id="KW-0282">Flagellum</keyword>
<dbReference type="RefSeq" id="WP_338788289.1">
    <property type="nucleotide sequence ID" value="NZ_CP147403.1"/>
</dbReference>
<dbReference type="InterPro" id="IPR024046">
    <property type="entry name" value="Flagellar_assmbl_FliW_dom_sf"/>
</dbReference>
<evidence type="ECO:0000256" key="4">
    <source>
        <dbReference type="HAMAP-Rule" id="MF_01185"/>
    </source>
</evidence>
<accession>A0ABZ2MXB0</accession>
<gene>
    <name evidence="4 5" type="primary">fliW</name>
    <name evidence="5" type="ORF">WCV66_06040</name>
</gene>
<evidence type="ECO:0000256" key="3">
    <source>
        <dbReference type="ARBA" id="ARBA00022845"/>
    </source>
</evidence>
<keyword evidence="4" id="KW-0143">Chaperone</keyword>
<dbReference type="Gene3D" id="2.30.290.10">
    <property type="entry name" value="BH3618-like"/>
    <property type="match status" value="1"/>
</dbReference>
<keyword evidence="1 4" id="KW-0963">Cytoplasm</keyword>
<keyword evidence="2 4" id="KW-1005">Bacterial flagellum biogenesis</keyword>
<dbReference type="SUPFAM" id="SSF141457">
    <property type="entry name" value="BH3618-like"/>
    <property type="match status" value="1"/>
</dbReference>
<keyword evidence="5" id="KW-0966">Cell projection</keyword>
<sequence length="145" mass="16724">MKLTTKYHGVIEIGEKDILRFQNGLPGFLDEKLFVLLPLEVDSPFWILQSTETAELGFVTVNPFDYFETYEFEITKNDKQLLDLTSKNDVTVWTILNVKDPFEDSTANLQAPIVLNTRNNQAKQIILTDTQYITKQKLIPEKVVK</sequence>
<proteinExistence type="inferred from homology"/>
<evidence type="ECO:0000313" key="6">
    <source>
        <dbReference type="Proteomes" id="UP001368328"/>
    </source>
</evidence>
<keyword evidence="3 4" id="KW-0810">Translation regulation</keyword>
<dbReference type="PANTHER" id="PTHR39190:SF1">
    <property type="entry name" value="FLAGELLAR ASSEMBLY FACTOR FLIW"/>
    <property type="match status" value="1"/>
</dbReference>
<name>A0ABZ2MXB0_9BACI</name>
<comment type="similarity">
    <text evidence="4">Belongs to the FliW family.</text>
</comment>
<dbReference type="EMBL" id="CP147403">
    <property type="protein sequence ID" value="WXB89795.1"/>
    <property type="molecule type" value="Genomic_DNA"/>
</dbReference>
<dbReference type="Proteomes" id="UP001368328">
    <property type="component" value="Chromosome"/>
</dbReference>
<protein>
    <recommendedName>
        <fullName evidence="4">Flagellar assembly factor FliW</fullName>
    </recommendedName>
</protein>
<keyword evidence="5" id="KW-0969">Cilium</keyword>
<comment type="function">
    <text evidence="4">Acts as an anti-CsrA protein, binds CsrA and prevents it from repressing translation of its target genes, one of which is flagellin. Binds to flagellin and participates in the assembly of the flagellum.</text>
</comment>
<evidence type="ECO:0000256" key="1">
    <source>
        <dbReference type="ARBA" id="ARBA00022490"/>
    </source>
</evidence>
<comment type="subcellular location">
    <subcellularLocation>
        <location evidence="4">Cytoplasm</location>
    </subcellularLocation>
</comment>
<comment type="subunit">
    <text evidence="4">Interacts with translational regulator CsrA and flagellin(s).</text>
</comment>
<evidence type="ECO:0000313" key="5">
    <source>
        <dbReference type="EMBL" id="WXB89795.1"/>
    </source>
</evidence>
<dbReference type="PANTHER" id="PTHR39190">
    <property type="entry name" value="FLAGELLAR ASSEMBLY FACTOR FLIW"/>
    <property type="match status" value="1"/>
</dbReference>
<organism evidence="5 6">
    <name type="scientific">Metabacillus rhizosphaerae</name>
    <dbReference type="NCBI Taxonomy" id="3117747"/>
    <lineage>
        <taxon>Bacteria</taxon>
        <taxon>Bacillati</taxon>
        <taxon>Bacillota</taxon>
        <taxon>Bacilli</taxon>
        <taxon>Bacillales</taxon>
        <taxon>Bacillaceae</taxon>
        <taxon>Metabacillus</taxon>
    </lineage>
</organism>
<dbReference type="InterPro" id="IPR003775">
    <property type="entry name" value="Flagellar_assembly_factor_FliW"/>
</dbReference>
<dbReference type="NCBIfam" id="NF009793">
    <property type="entry name" value="PRK13285.1-1"/>
    <property type="match status" value="1"/>
</dbReference>